<organism evidence="2 3">
    <name type="scientific">Komagataeibacter oboediens</name>
    <dbReference type="NCBI Taxonomy" id="65958"/>
    <lineage>
        <taxon>Bacteria</taxon>
        <taxon>Pseudomonadati</taxon>
        <taxon>Pseudomonadota</taxon>
        <taxon>Alphaproteobacteria</taxon>
        <taxon>Acetobacterales</taxon>
        <taxon>Acetobacteraceae</taxon>
        <taxon>Komagataeibacter</taxon>
    </lineage>
</organism>
<comment type="caution">
    <text evidence="2">The sequence shown here is derived from an EMBL/GenBank/DDBJ whole genome shotgun (WGS) entry which is preliminary data.</text>
</comment>
<geneLocation type="plasmid" evidence="2">
    <name>unnamed2</name>
</geneLocation>
<protein>
    <submittedName>
        <fullName evidence="2">Thiol:disulfide interchange protein</fullName>
    </submittedName>
</protein>
<evidence type="ECO:0000313" key="2">
    <source>
        <dbReference type="EMBL" id="MBT0677100.1"/>
    </source>
</evidence>
<feature type="signal peptide" evidence="1">
    <location>
        <begin position="1"/>
        <end position="19"/>
    </location>
</feature>
<name>A0ABS5SS52_9PROT</name>
<evidence type="ECO:0000313" key="3">
    <source>
        <dbReference type="Proteomes" id="UP001519538"/>
    </source>
</evidence>
<keyword evidence="3" id="KW-1185">Reference proteome</keyword>
<proteinExistence type="predicted"/>
<reference evidence="2 3" key="1">
    <citation type="journal article" date="2021" name="Astrobiology">
        <title>Bacterial Cellulose Retains Robustness but Its Synthesis Declines After Exposure to a Mars-Like Environment Simulated Outside the International Space Station.</title>
        <authorList>
            <person name="Orlovska I."/>
            <person name="Podolich O."/>
            <person name="Kukharenko O."/>
            <person name="Zaets I."/>
            <person name="Reva O."/>
            <person name="Khirunenko L."/>
            <person name="Zmejkoski D."/>
            <person name="Rogalsky S."/>
            <person name="Barh D."/>
            <person name="Tiwari S."/>
            <person name="Kumavath R."/>
            <person name="Goes-Neto A."/>
            <person name="Azevedo V."/>
            <person name="Brenig B."/>
            <person name="Ghosh P."/>
            <person name="de Vera J.P."/>
            <person name="Kozyrovska N."/>
        </authorList>
    </citation>
    <scope>NUCLEOTIDE SEQUENCE [LARGE SCALE GENOMIC DNA]</scope>
    <source>
        <strain evidence="2 3">IMBG 311</strain>
    </source>
</reference>
<dbReference type="Gene3D" id="3.40.30.10">
    <property type="entry name" value="Glutaredoxin"/>
    <property type="match status" value="1"/>
</dbReference>
<dbReference type="InterPro" id="IPR036249">
    <property type="entry name" value="Thioredoxin-like_sf"/>
</dbReference>
<keyword evidence="1" id="KW-0732">Signal</keyword>
<sequence>MRHVFLIPFLLVLPRPAFGQQCSSSVPRAAGSLTTVTTISEHDDTDPTDAIVHLGTAGAQVEMLSNIHGFETGIAHARNKLLVFFAPRSHAIVLSGTLIPVAYDTLRSLAGSRAHDLAPVDGIRGMFVRADNRFQVVYATPDGKAAVAARMWGATGQDITRDQIRGIPGAVPEISISGASADANEQSGLPGLSGGLIGIPSAPEVIMFIDPQCIYSMKAMHILQPAIDAGKVRLKIVPLSLLDYEDNGASTVNARAMLSLPANEMAQAWVNGRLNPGLTAPEPDSEEKLARNTGIARRIGLTGSPTFVWMHRNGRIGRLDGVPTDVATFLTSVSQ</sequence>
<evidence type="ECO:0000256" key="1">
    <source>
        <dbReference type="SAM" id="SignalP"/>
    </source>
</evidence>
<dbReference type="SUPFAM" id="SSF52833">
    <property type="entry name" value="Thioredoxin-like"/>
    <property type="match status" value="1"/>
</dbReference>
<keyword evidence="2" id="KW-0614">Plasmid</keyword>
<feature type="chain" id="PRO_5045252048" evidence="1">
    <location>
        <begin position="20"/>
        <end position="335"/>
    </location>
</feature>
<dbReference type="GeneID" id="79189484"/>
<dbReference type="Proteomes" id="UP001519538">
    <property type="component" value="Unassembled WGS sequence"/>
</dbReference>
<dbReference type="InterPro" id="IPR009094">
    <property type="entry name" value="DiS-bond_isomerase_DsbC/G_N_sf"/>
</dbReference>
<accession>A0ABS5SS52</accession>
<dbReference type="RefSeq" id="WP_141299355.1">
    <property type="nucleotide sequence ID" value="NZ_BDLT01000035.1"/>
</dbReference>
<dbReference type="Gene3D" id="3.10.450.70">
    <property type="entry name" value="Disulphide bond isomerase, DsbC/G, N-terminal"/>
    <property type="match status" value="1"/>
</dbReference>
<dbReference type="EMBL" id="JABLUU010000061">
    <property type="protein sequence ID" value="MBT0677100.1"/>
    <property type="molecule type" value="Genomic_DNA"/>
</dbReference>
<gene>
    <name evidence="2" type="ORF">HNO79_17255</name>
</gene>